<keyword evidence="4" id="KW-1185">Reference proteome</keyword>
<feature type="transmembrane region" description="Helical" evidence="2">
    <location>
        <begin position="134"/>
        <end position="152"/>
    </location>
</feature>
<keyword evidence="2" id="KW-0472">Membrane</keyword>
<keyword evidence="2" id="KW-1133">Transmembrane helix</keyword>
<dbReference type="Proteomes" id="UP000652847">
    <property type="component" value="Unassembled WGS sequence"/>
</dbReference>
<sequence length="357" mass="40077">MSKFLKFIVHFVVICTILCVVALAVPPFFGVTTEIRDDSTIESNLAMGSVTYAIPVKTEEAALGTPILVNDEDNAVYRYTLASADVENGTGTAMDPTVSQGEPINVAIGSYLPKIVATIPFIGYLMAATKSIEGLIVLGLVVLFLVILYVIAELWKKDPDDDYDDYPDDTEPGYVKSRKELKREEKRREREYRDEEREIKAESKRSKKEKRKIRTGGFVDEIDEDDFDTEEDERPQRAVQSATSEAHELLKKEIAAATAEDHRPARRSAKPAAQTRKAAPKKRAVPEVIEEEAEEPVEIKKLAIPRYSPAQLAAKAKKEGDAPDIVKDEITKVTLFDYSDIFTDDEDDDEDYYEDED</sequence>
<accession>A0A8I0AHX5</accession>
<organism evidence="3 4">
    <name type="scientific">Blautia segnis</name>
    <dbReference type="NCBI Taxonomy" id="2763030"/>
    <lineage>
        <taxon>Bacteria</taxon>
        <taxon>Bacillati</taxon>
        <taxon>Bacillota</taxon>
        <taxon>Clostridia</taxon>
        <taxon>Lachnospirales</taxon>
        <taxon>Lachnospiraceae</taxon>
        <taxon>Blautia</taxon>
    </lineage>
</organism>
<keyword evidence="2" id="KW-0812">Transmembrane</keyword>
<dbReference type="EMBL" id="JACOOT010000010">
    <property type="protein sequence ID" value="MBC5650416.1"/>
    <property type="molecule type" value="Genomic_DNA"/>
</dbReference>
<feature type="region of interest" description="Disordered" evidence="1">
    <location>
        <begin position="161"/>
        <end position="206"/>
    </location>
</feature>
<dbReference type="RefSeq" id="WP_021924590.1">
    <property type="nucleotide sequence ID" value="NZ_JACOOT010000010.1"/>
</dbReference>
<feature type="compositionally biased region" description="Basic and acidic residues" evidence="1">
    <location>
        <begin position="177"/>
        <end position="204"/>
    </location>
</feature>
<feature type="compositionally biased region" description="Basic and acidic residues" evidence="1">
    <location>
        <begin position="245"/>
        <end position="263"/>
    </location>
</feature>
<name>A0A8I0AHX5_9FIRM</name>
<comment type="caution">
    <text evidence="3">The sequence shown here is derived from an EMBL/GenBank/DDBJ whole genome shotgun (WGS) entry which is preliminary data.</text>
</comment>
<dbReference type="AlphaFoldDB" id="A0A8I0AHX5"/>
<feature type="compositionally biased region" description="Acidic residues" evidence="1">
    <location>
        <begin position="221"/>
        <end position="233"/>
    </location>
</feature>
<gene>
    <name evidence="3" type="ORF">H8S54_04640</name>
</gene>
<evidence type="ECO:0000313" key="4">
    <source>
        <dbReference type="Proteomes" id="UP000652847"/>
    </source>
</evidence>
<proteinExistence type="predicted"/>
<feature type="transmembrane region" description="Helical" evidence="2">
    <location>
        <begin position="7"/>
        <end position="29"/>
    </location>
</feature>
<feature type="transmembrane region" description="Helical" evidence="2">
    <location>
        <begin position="104"/>
        <end position="127"/>
    </location>
</feature>
<protein>
    <submittedName>
        <fullName evidence="3">Uncharacterized protein</fullName>
    </submittedName>
</protein>
<evidence type="ECO:0000313" key="3">
    <source>
        <dbReference type="EMBL" id="MBC5650416.1"/>
    </source>
</evidence>
<feature type="region of interest" description="Disordered" evidence="1">
    <location>
        <begin position="221"/>
        <end position="287"/>
    </location>
</feature>
<reference evidence="3 4" key="1">
    <citation type="submission" date="2020-08" db="EMBL/GenBank/DDBJ databases">
        <title>Genome public.</title>
        <authorList>
            <person name="Liu C."/>
            <person name="Sun Q."/>
        </authorList>
    </citation>
    <scope>NUCLEOTIDE SEQUENCE [LARGE SCALE GENOMIC DNA]</scope>
    <source>
        <strain evidence="3 4">BX17</strain>
    </source>
</reference>
<feature type="compositionally biased region" description="Acidic residues" evidence="1">
    <location>
        <begin position="161"/>
        <end position="171"/>
    </location>
</feature>
<evidence type="ECO:0000256" key="1">
    <source>
        <dbReference type="SAM" id="MobiDB-lite"/>
    </source>
</evidence>
<evidence type="ECO:0000256" key="2">
    <source>
        <dbReference type="SAM" id="Phobius"/>
    </source>
</evidence>